<reference evidence="1" key="1">
    <citation type="submission" date="2021-06" db="EMBL/GenBank/DDBJ databases">
        <authorList>
            <person name="Kallberg Y."/>
            <person name="Tangrot J."/>
            <person name="Rosling A."/>
        </authorList>
    </citation>
    <scope>NUCLEOTIDE SEQUENCE</scope>
    <source>
        <strain evidence="1">MA461A</strain>
    </source>
</reference>
<name>A0ACA9QJ06_9GLOM</name>
<evidence type="ECO:0000313" key="1">
    <source>
        <dbReference type="EMBL" id="CAG8750197.1"/>
    </source>
</evidence>
<feature type="non-terminal residue" evidence="1">
    <location>
        <position position="1"/>
    </location>
</feature>
<dbReference type="Proteomes" id="UP000789920">
    <property type="component" value="Unassembled WGS sequence"/>
</dbReference>
<proteinExistence type="predicted"/>
<sequence>AIIAFVSWFLYKCYIYPSYLSPLRKIPGPPVGNLILGHTSFKKQDYGKAFSQLAKQYGGIVRYHFLLNKPYLVITDPKLVQKILASYDFPRSYINSAMMKDLVGEGGLVVANDDTHKRQRKMLSPSFSFGNVKEMLPTFIQAAHNLKAIWMKEIGNKREERITITTTTSKIALDIIGLVGKALSNLLPFIRKIPTPNNNKYYESIKTINNISEKLIADKKNCPVQGTDLLSLLIKANDQSPVDEQLTHSELVGQVMTLLISGHETTSVTISFALYFLAANPDIQDRLRKEILAILPDRDCHPTADQIEQLKFLECVFKEVLRIVPPGSVILRTNVKDETFNGYFIPKKTPLLIPISSIHHDPSVWGHDAEHFNPYRWLNPEIKSNITNFNFIPFSAGPRSCLAMRMTNLEIRTILAVIIRNLEFKLVEGFTFEKTHGITVKPYPGIDLLVSIVDR</sequence>
<organism evidence="1 2">
    <name type="scientific">Racocetra persica</name>
    <dbReference type="NCBI Taxonomy" id="160502"/>
    <lineage>
        <taxon>Eukaryota</taxon>
        <taxon>Fungi</taxon>
        <taxon>Fungi incertae sedis</taxon>
        <taxon>Mucoromycota</taxon>
        <taxon>Glomeromycotina</taxon>
        <taxon>Glomeromycetes</taxon>
        <taxon>Diversisporales</taxon>
        <taxon>Gigasporaceae</taxon>
        <taxon>Racocetra</taxon>
    </lineage>
</organism>
<gene>
    <name evidence="1" type="ORF">RPERSI_LOCUS14107</name>
</gene>
<protein>
    <submittedName>
        <fullName evidence="1">6897_t:CDS:1</fullName>
    </submittedName>
</protein>
<evidence type="ECO:0000313" key="2">
    <source>
        <dbReference type="Proteomes" id="UP000789920"/>
    </source>
</evidence>
<dbReference type="EMBL" id="CAJVQC010032085">
    <property type="protein sequence ID" value="CAG8750197.1"/>
    <property type="molecule type" value="Genomic_DNA"/>
</dbReference>
<comment type="caution">
    <text evidence="1">The sequence shown here is derived from an EMBL/GenBank/DDBJ whole genome shotgun (WGS) entry which is preliminary data.</text>
</comment>
<accession>A0ACA9QJ06</accession>
<keyword evidence="2" id="KW-1185">Reference proteome</keyword>